<dbReference type="Proteomes" id="UP001222325">
    <property type="component" value="Unassembled WGS sequence"/>
</dbReference>
<feature type="transmembrane region" description="Helical" evidence="2">
    <location>
        <begin position="124"/>
        <end position="146"/>
    </location>
</feature>
<evidence type="ECO:0000256" key="1">
    <source>
        <dbReference type="SAM" id="MobiDB-lite"/>
    </source>
</evidence>
<sequence length="209" mass="23408">MRVAPLDLSYHHPTDPSLRCSHSSTKDRTLILLIPLCLLMLHRCKGKVLRPGEPDWDIVYYNAHMVFDVFACAVATYYLVTSSRVLGVIRISNFLSRLLRNGLLYFLVVFLANLWVVLEFAKVFSSGAASSLPLAVVLIAIQHLTLGTPPARTFFSSSGQSASRGPPRFASQWNQRSDVEHRATIRSLQLKLIPCTPLTPGLVRMHHRT</sequence>
<comment type="caution">
    <text evidence="3">The sequence shown here is derived from an EMBL/GenBank/DDBJ whole genome shotgun (WGS) entry which is preliminary data.</text>
</comment>
<keyword evidence="2" id="KW-0812">Transmembrane</keyword>
<reference evidence="3" key="1">
    <citation type="submission" date="2023-03" db="EMBL/GenBank/DDBJ databases">
        <title>Massive genome expansion in bonnet fungi (Mycena s.s.) driven by repeated elements and novel gene families across ecological guilds.</title>
        <authorList>
            <consortium name="Lawrence Berkeley National Laboratory"/>
            <person name="Harder C.B."/>
            <person name="Miyauchi S."/>
            <person name="Viragh M."/>
            <person name="Kuo A."/>
            <person name="Thoen E."/>
            <person name="Andreopoulos B."/>
            <person name="Lu D."/>
            <person name="Skrede I."/>
            <person name="Drula E."/>
            <person name="Henrissat B."/>
            <person name="Morin E."/>
            <person name="Kohler A."/>
            <person name="Barry K."/>
            <person name="LaButti K."/>
            <person name="Morin E."/>
            <person name="Salamov A."/>
            <person name="Lipzen A."/>
            <person name="Mereny Z."/>
            <person name="Hegedus B."/>
            <person name="Baldrian P."/>
            <person name="Stursova M."/>
            <person name="Weitz H."/>
            <person name="Taylor A."/>
            <person name="Grigoriev I.V."/>
            <person name="Nagy L.G."/>
            <person name="Martin F."/>
            <person name="Kauserud H."/>
        </authorList>
    </citation>
    <scope>NUCLEOTIDE SEQUENCE</scope>
    <source>
        <strain evidence="3">CBHHK173m</strain>
    </source>
</reference>
<feature type="transmembrane region" description="Helical" evidence="2">
    <location>
        <begin position="101"/>
        <end position="118"/>
    </location>
</feature>
<proteinExistence type="predicted"/>
<accession>A0AAD6XNB7</accession>
<dbReference type="EMBL" id="JARJCN010000031">
    <property type="protein sequence ID" value="KAJ7086462.1"/>
    <property type="molecule type" value="Genomic_DNA"/>
</dbReference>
<keyword evidence="4" id="KW-1185">Reference proteome</keyword>
<protein>
    <submittedName>
        <fullName evidence="3">Uncharacterized protein</fullName>
    </submittedName>
</protein>
<evidence type="ECO:0000256" key="2">
    <source>
        <dbReference type="SAM" id="Phobius"/>
    </source>
</evidence>
<keyword evidence="2" id="KW-0472">Membrane</keyword>
<gene>
    <name evidence="3" type="ORF">B0H15DRAFT_350799</name>
</gene>
<feature type="transmembrane region" description="Helical" evidence="2">
    <location>
        <begin position="58"/>
        <end position="80"/>
    </location>
</feature>
<organism evidence="3 4">
    <name type="scientific">Mycena belliarum</name>
    <dbReference type="NCBI Taxonomy" id="1033014"/>
    <lineage>
        <taxon>Eukaryota</taxon>
        <taxon>Fungi</taxon>
        <taxon>Dikarya</taxon>
        <taxon>Basidiomycota</taxon>
        <taxon>Agaricomycotina</taxon>
        <taxon>Agaricomycetes</taxon>
        <taxon>Agaricomycetidae</taxon>
        <taxon>Agaricales</taxon>
        <taxon>Marasmiineae</taxon>
        <taxon>Mycenaceae</taxon>
        <taxon>Mycena</taxon>
    </lineage>
</organism>
<keyword evidence="2" id="KW-1133">Transmembrane helix</keyword>
<evidence type="ECO:0000313" key="3">
    <source>
        <dbReference type="EMBL" id="KAJ7086462.1"/>
    </source>
</evidence>
<evidence type="ECO:0000313" key="4">
    <source>
        <dbReference type="Proteomes" id="UP001222325"/>
    </source>
</evidence>
<name>A0AAD6XNB7_9AGAR</name>
<feature type="region of interest" description="Disordered" evidence="1">
    <location>
        <begin position="155"/>
        <end position="176"/>
    </location>
</feature>
<dbReference type="AlphaFoldDB" id="A0AAD6XNB7"/>